<evidence type="ECO:0000256" key="4">
    <source>
        <dbReference type="ARBA" id="ARBA00023136"/>
    </source>
</evidence>
<protein>
    <submittedName>
        <fullName evidence="6">Uncharacterized protein</fullName>
    </submittedName>
</protein>
<dbReference type="Proteomes" id="UP000274822">
    <property type="component" value="Unassembled WGS sequence"/>
</dbReference>
<feature type="transmembrane region" description="Helical" evidence="5">
    <location>
        <begin position="271"/>
        <end position="298"/>
    </location>
</feature>
<sequence>MEMSYVTDIDDVTSVAKYGRRSSTPSQSFAVHCYAVDDCCILNPTPPMSVFLKNPIAILPIHIPGAAYPLKGILYLIQHASLARPIITSFLFMLLAALTTIPILFLILYRPQHNLITNLLSSFPTLLTFTFLKIRLTTWTPLILCLAESSLLVSFLMNHWAHAARGTIHLFQDVLKRHDTRIGPLVQDGVEFFPSSPPATTGLERAFELFERFALWVVTFPLNFVPGIGTAVFLYLNGKARGGKVHEAYFDLKGMNFKQRERWVAKRRVQYTAFGVVAQALEMLPGVGFVFGAALWAVELEEEQEQLRKAIEAPSKPFCSDRKYDAR</sequence>
<feature type="transmembrane region" description="Helical" evidence="5">
    <location>
        <begin position="139"/>
        <end position="161"/>
    </location>
</feature>
<comment type="caution">
    <text evidence="6">The sequence shown here is derived from an EMBL/GenBank/DDBJ whole genome shotgun (WGS) entry which is preliminary data.</text>
</comment>
<evidence type="ECO:0000256" key="5">
    <source>
        <dbReference type="SAM" id="Phobius"/>
    </source>
</evidence>
<dbReference type="EMBL" id="RBNJ01026777">
    <property type="protein sequence ID" value="RUS14733.1"/>
    <property type="molecule type" value="Genomic_DNA"/>
</dbReference>
<dbReference type="PANTHER" id="PTHR34292:SF2">
    <property type="entry name" value="OUTER SPORE WALL PROTEIN LDS1"/>
    <property type="match status" value="1"/>
</dbReference>
<reference evidence="6 7" key="1">
    <citation type="journal article" date="2018" name="New Phytol.">
        <title>Phylogenomics of Endogonaceae and evolution of mycorrhizas within Mucoromycota.</title>
        <authorList>
            <person name="Chang Y."/>
            <person name="Desiro A."/>
            <person name="Na H."/>
            <person name="Sandor L."/>
            <person name="Lipzen A."/>
            <person name="Clum A."/>
            <person name="Barry K."/>
            <person name="Grigoriev I.V."/>
            <person name="Martin F.M."/>
            <person name="Stajich J.E."/>
            <person name="Smith M.E."/>
            <person name="Bonito G."/>
            <person name="Spatafora J.W."/>
        </authorList>
    </citation>
    <scope>NUCLEOTIDE SEQUENCE [LARGE SCALE GENOMIC DNA]</scope>
    <source>
        <strain evidence="6 7">AD002</strain>
    </source>
</reference>
<evidence type="ECO:0000256" key="2">
    <source>
        <dbReference type="ARBA" id="ARBA00022692"/>
    </source>
</evidence>
<feature type="transmembrane region" description="Helical" evidence="5">
    <location>
        <begin position="115"/>
        <end position="132"/>
    </location>
</feature>
<keyword evidence="4 5" id="KW-0472">Membrane</keyword>
<accession>A0A433PB20</accession>
<evidence type="ECO:0000313" key="6">
    <source>
        <dbReference type="EMBL" id="RUS14733.1"/>
    </source>
</evidence>
<evidence type="ECO:0000256" key="1">
    <source>
        <dbReference type="ARBA" id="ARBA00004141"/>
    </source>
</evidence>
<dbReference type="InterPro" id="IPR052786">
    <property type="entry name" value="Spore_wall_assembly"/>
</dbReference>
<evidence type="ECO:0000313" key="7">
    <source>
        <dbReference type="Proteomes" id="UP000274822"/>
    </source>
</evidence>
<gene>
    <name evidence="6" type="ORF">BC938DRAFT_477253</name>
</gene>
<keyword evidence="7" id="KW-1185">Reference proteome</keyword>
<comment type="subcellular location">
    <subcellularLocation>
        <location evidence="1">Membrane</location>
        <topology evidence="1">Multi-pass membrane protein</topology>
    </subcellularLocation>
</comment>
<dbReference type="Pfam" id="PF07264">
    <property type="entry name" value="EI24"/>
    <property type="match status" value="1"/>
</dbReference>
<keyword evidence="2 5" id="KW-0812">Transmembrane</keyword>
<name>A0A433PB20_9FUNG</name>
<dbReference type="AlphaFoldDB" id="A0A433PB20"/>
<evidence type="ECO:0000256" key="3">
    <source>
        <dbReference type="ARBA" id="ARBA00022989"/>
    </source>
</evidence>
<feature type="transmembrane region" description="Helical" evidence="5">
    <location>
        <begin position="213"/>
        <end position="236"/>
    </location>
</feature>
<feature type="transmembrane region" description="Helical" evidence="5">
    <location>
        <begin position="89"/>
        <end position="109"/>
    </location>
</feature>
<organism evidence="6 7">
    <name type="scientific">Jimgerdemannia flammicorona</name>
    <dbReference type="NCBI Taxonomy" id="994334"/>
    <lineage>
        <taxon>Eukaryota</taxon>
        <taxon>Fungi</taxon>
        <taxon>Fungi incertae sedis</taxon>
        <taxon>Mucoromycota</taxon>
        <taxon>Mucoromycotina</taxon>
        <taxon>Endogonomycetes</taxon>
        <taxon>Endogonales</taxon>
        <taxon>Endogonaceae</taxon>
        <taxon>Jimgerdemannia</taxon>
    </lineage>
</organism>
<dbReference type="PANTHER" id="PTHR34292">
    <property type="entry name" value="OUTER SPORE WALL PROTEIN LDS1"/>
    <property type="match status" value="1"/>
</dbReference>
<proteinExistence type="predicted"/>
<dbReference type="InterPro" id="IPR059112">
    <property type="entry name" value="CysZ/EI24"/>
</dbReference>
<keyword evidence="3 5" id="KW-1133">Transmembrane helix</keyword>